<dbReference type="EMBL" id="WNYA01000006">
    <property type="protein sequence ID" value="KAG8569162.1"/>
    <property type="molecule type" value="Genomic_DNA"/>
</dbReference>
<feature type="chain" id="PRO_5043529499" evidence="2">
    <location>
        <begin position="21"/>
        <end position="69"/>
    </location>
</feature>
<protein>
    <submittedName>
        <fullName evidence="3">Uncharacterized protein</fullName>
    </submittedName>
</protein>
<accession>A0AAV7B9S1</accession>
<keyword evidence="2" id="KW-0732">Signal</keyword>
<sequence length="69" mass="7932">MGLILCHFLLCQCLLNLSLSFHPVYKFYSFLKLRNSLSFPPPLRSSHSAGKRNKLELNRKLSPFHTTGL</sequence>
<proteinExistence type="predicted"/>
<feature type="signal peptide" evidence="2">
    <location>
        <begin position="1"/>
        <end position="20"/>
    </location>
</feature>
<evidence type="ECO:0000256" key="1">
    <source>
        <dbReference type="SAM" id="MobiDB-lite"/>
    </source>
</evidence>
<evidence type="ECO:0000313" key="4">
    <source>
        <dbReference type="Proteomes" id="UP000824782"/>
    </source>
</evidence>
<name>A0AAV7B9S1_ENGPU</name>
<evidence type="ECO:0000256" key="2">
    <source>
        <dbReference type="SAM" id="SignalP"/>
    </source>
</evidence>
<dbReference type="Proteomes" id="UP000824782">
    <property type="component" value="Unassembled WGS sequence"/>
</dbReference>
<evidence type="ECO:0000313" key="3">
    <source>
        <dbReference type="EMBL" id="KAG8569162.1"/>
    </source>
</evidence>
<dbReference type="AlphaFoldDB" id="A0AAV7B9S1"/>
<gene>
    <name evidence="3" type="ORF">GDO81_014281</name>
</gene>
<organism evidence="3 4">
    <name type="scientific">Engystomops pustulosus</name>
    <name type="common">Tungara frog</name>
    <name type="synonym">Physalaemus pustulosus</name>
    <dbReference type="NCBI Taxonomy" id="76066"/>
    <lineage>
        <taxon>Eukaryota</taxon>
        <taxon>Metazoa</taxon>
        <taxon>Chordata</taxon>
        <taxon>Craniata</taxon>
        <taxon>Vertebrata</taxon>
        <taxon>Euteleostomi</taxon>
        <taxon>Amphibia</taxon>
        <taxon>Batrachia</taxon>
        <taxon>Anura</taxon>
        <taxon>Neobatrachia</taxon>
        <taxon>Hyloidea</taxon>
        <taxon>Leptodactylidae</taxon>
        <taxon>Leiuperinae</taxon>
        <taxon>Engystomops</taxon>
    </lineage>
</organism>
<keyword evidence="4" id="KW-1185">Reference proteome</keyword>
<reference evidence="3" key="1">
    <citation type="thesis" date="2020" institute="ProQuest LLC" country="789 East Eisenhower Parkway, Ann Arbor, MI, USA">
        <title>Comparative Genomics and Chromosome Evolution.</title>
        <authorList>
            <person name="Mudd A.B."/>
        </authorList>
    </citation>
    <scope>NUCLEOTIDE SEQUENCE</scope>
    <source>
        <strain evidence="3">237g6f4</strain>
        <tissue evidence="3">Blood</tissue>
    </source>
</reference>
<feature type="region of interest" description="Disordered" evidence="1">
    <location>
        <begin position="41"/>
        <end position="69"/>
    </location>
</feature>
<comment type="caution">
    <text evidence="3">The sequence shown here is derived from an EMBL/GenBank/DDBJ whole genome shotgun (WGS) entry which is preliminary data.</text>
</comment>